<name>A0ACC4BJL0_POPAL</name>
<reference evidence="1 2" key="1">
    <citation type="journal article" date="2024" name="Plant Biotechnol. J.">
        <title>Genome and CRISPR/Cas9 system of a widespread forest tree (Populus alba) in the world.</title>
        <authorList>
            <person name="Liu Y.J."/>
            <person name="Jiang P.F."/>
            <person name="Han X.M."/>
            <person name="Li X.Y."/>
            <person name="Wang H.M."/>
            <person name="Wang Y.J."/>
            <person name="Wang X.X."/>
            <person name="Zeng Q.Y."/>
        </authorList>
    </citation>
    <scope>NUCLEOTIDE SEQUENCE [LARGE SCALE GENOMIC DNA]</scope>
    <source>
        <strain evidence="2">cv. PAL-ZL1</strain>
    </source>
</reference>
<protein>
    <submittedName>
        <fullName evidence="1">Uncharacterized protein</fullName>
    </submittedName>
</protein>
<comment type="caution">
    <text evidence="1">The sequence shown here is derived from an EMBL/GenBank/DDBJ whole genome shotgun (WGS) entry which is preliminary data.</text>
</comment>
<sequence>MRFATSSVDARTGSPTVGAGVATLALLRRWIAASVMTRKEKPGVFIFQLGPFPLSNSQQKLIWDLRKSQKSYPYCQGMCPQSGTVRISIQLYLPPPNVRTKTDGLIIIFPKPKGELMISPTKSNELKWKKLEAR</sequence>
<accession>A0ACC4BJL0</accession>
<evidence type="ECO:0000313" key="2">
    <source>
        <dbReference type="Proteomes" id="UP000309997"/>
    </source>
</evidence>
<keyword evidence="2" id="KW-1185">Reference proteome</keyword>
<organism evidence="1 2">
    <name type="scientific">Populus alba</name>
    <name type="common">White poplar</name>
    <dbReference type="NCBI Taxonomy" id="43335"/>
    <lineage>
        <taxon>Eukaryota</taxon>
        <taxon>Viridiplantae</taxon>
        <taxon>Streptophyta</taxon>
        <taxon>Embryophyta</taxon>
        <taxon>Tracheophyta</taxon>
        <taxon>Spermatophyta</taxon>
        <taxon>Magnoliopsida</taxon>
        <taxon>eudicotyledons</taxon>
        <taxon>Gunneridae</taxon>
        <taxon>Pentapetalae</taxon>
        <taxon>rosids</taxon>
        <taxon>fabids</taxon>
        <taxon>Malpighiales</taxon>
        <taxon>Salicaceae</taxon>
        <taxon>Saliceae</taxon>
        <taxon>Populus</taxon>
    </lineage>
</organism>
<gene>
    <name evidence="1" type="ORF">D5086_020049</name>
</gene>
<evidence type="ECO:0000313" key="1">
    <source>
        <dbReference type="EMBL" id="KAL3578545.1"/>
    </source>
</evidence>
<dbReference type="EMBL" id="RCHU02000010">
    <property type="protein sequence ID" value="KAL3578545.1"/>
    <property type="molecule type" value="Genomic_DNA"/>
</dbReference>
<proteinExistence type="predicted"/>
<dbReference type="Proteomes" id="UP000309997">
    <property type="component" value="Unassembled WGS sequence"/>
</dbReference>